<name>A0ACB7TCM8_HYAAI</name>
<accession>A0ACB7TCM8</accession>
<gene>
    <name evidence="1" type="ORF">HPB50_001162</name>
</gene>
<reference evidence="1" key="1">
    <citation type="submission" date="2020-05" db="EMBL/GenBank/DDBJ databases">
        <title>Large-scale comparative analyses of tick genomes elucidate their genetic diversity and vector capacities.</title>
        <authorList>
            <person name="Jia N."/>
            <person name="Wang J."/>
            <person name="Shi W."/>
            <person name="Du L."/>
            <person name="Sun Y."/>
            <person name="Zhan W."/>
            <person name="Jiang J."/>
            <person name="Wang Q."/>
            <person name="Zhang B."/>
            <person name="Ji P."/>
            <person name="Sakyi L.B."/>
            <person name="Cui X."/>
            <person name="Yuan T."/>
            <person name="Jiang B."/>
            <person name="Yang W."/>
            <person name="Lam T.T.-Y."/>
            <person name="Chang Q."/>
            <person name="Ding S."/>
            <person name="Wang X."/>
            <person name="Zhu J."/>
            <person name="Ruan X."/>
            <person name="Zhao L."/>
            <person name="Wei J."/>
            <person name="Que T."/>
            <person name="Du C."/>
            <person name="Cheng J."/>
            <person name="Dai P."/>
            <person name="Han X."/>
            <person name="Huang E."/>
            <person name="Gao Y."/>
            <person name="Liu J."/>
            <person name="Shao H."/>
            <person name="Ye R."/>
            <person name="Li L."/>
            <person name="Wei W."/>
            <person name="Wang X."/>
            <person name="Wang C."/>
            <person name="Yang T."/>
            <person name="Huo Q."/>
            <person name="Li W."/>
            <person name="Guo W."/>
            <person name="Chen H."/>
            <person name="Zhou L."/>
            <person name="Ni X."/>
            <person name="Tian J."/>
            <person name="Zhou Y."/>
            <person name="Sheng Y."/>
            <person name="Liu T."/>
            <person name="Pan Y."/>
            <person name="Xia L."/>
            <person name="Li J."/>
            <person name="Zhao F."/>
            <person name="Cao W."/>
        </authorList>
    </citation>
    <scope>NUCLEOTIDE SEQUENCE</scope>
    <source>
        <strain evidence="1">Hyas-2018</strain>
    </source>
</reference>
<protein>
    <submittedName>
        <fullName evidence="1">Uncharacterized protein</fullName>
    </submittedName>
</protein>
<keyword evidence="2" id="KW-1185">Reference proteome</keyword>
<comment type="caution">
    <text evidence="1">The sequence shown here is derived from an EMBL/GenBank/DDBJ whole genome shotgun (WGS) entry which is preliminary data.</text>
</comment>
<sequence>MVGGRRYVCWRPLGQPKLRLDVLDKSAVGLVRAHRGTAGSSGHGIQRYSRVAFKVPRHATWSLSPRAKSAGHALCYRESELLCARPERNRGPAKGSPL</sequence>
<evidence type="ECO:0000313" key="2">
    <source>
        <dbReference type="Proteomes" id="UP000821845"/>
    </source>
</evidence>
<proteinExistence type="predicted"/>
<evidence type="ECO:0000313" key="1">
    <source>
        <dbReference type="EMBL" id="KAH6944006.1"/>
    </source>
</evidence>
<organism evidence="1 2">
    <name type="scientific">Hyalomma asiaticum</name>
    <name type="common">Tick</name>
    <dbReference type="NCBI Taxonomy" id="266040"/>
    <lineage>
        <taxon>Eukaryota</taxon>
        <taxon>Metazoa</taxon>
        <taxon>Ecdysozoa</taxon>
        <taxon>Arthropoda</taxon>
        <taxon>Chelicerata</taxon>
        <taxon>Arachnida</taxon>
        <taxon>Acari</taxon>
        <taxon>Parasitiformes</taxon>
        <taxon>Ixodida</taxon>
        <taxon>Ixodoidea</taxon>
        <taxon>Ixodidae</taxon>
        <taxon>Hyalomminae</taxon>
        <taxon>Hyalomma</taxon>
    </lineage>
</organism>
<dbReference type="EMBL" id="CM023481">
    <property type="protein sequence ID" value="KAH6944006.1"/>
    <property type="molecule type" value="Genomic_DNA"/>
</dbReference>
<dbReference type="Proteomes" id="UP000821845">
    <property type="component" value="Chromosome 1"/>
</dbReference>